<keyword evidence="7 8" id="KW-0807">Transducer</keyword>
<comment type="subcellular location">
    <subcellularLocation>
        <location evidence="1">Membrane</location>
        <topology evidence="1">Multi-pass membrane protein</topology>
    </subcellularLocation>
</comment>
<feature type="transmembrane region" description="Helical" evidence="10">
    <location>
        <begin position="179"/>
        <end position="202"/>
    </location>
</feature>
<evidence type="ECO:0000256" key="2">
    <source>
        <dbReference type="ARBA" id="ARBA00022692"/>
    </source>
</evidence>
<evidence type="ECO:0000313" key="13">
    <source>
        <dbReference type="Proteomes" id="UP000593567"/>
    </source>
</evidence>
<proteinExistence type="inferred from homology"/>
<dbReference type="Pfam" id="PF00001">
    <property type="entry name" value="7tm_1"/>
    <property type="match status" value="1"/>
</dbReference>
<name>A0A7J7ITI4_BUGNE</name>
<dbReference type="PROSITE" id="PS00237">
    <property type="entry name" value="G_PROTEIN_RECEP_F1_1"/>
    <property type="match status" value="1"/>
</dbReference>
<comment type="caution">
    <text evidence="12">The sequence shown here is derived from an EMBL/GenBank/DDBJ whole genome shotgun (WGS) entry which is preliminary data.</text>
</comment>
<organism evidence="12 13">
    <name type="scientific">Bugula neritina</name>
    <name type="common">Brown bryozoan</name>
    <name type="synonym">Sertularia neritina</name>
    <dbReference type="NCBI Taxonomy" id="10212"/>
    <lineage>
        <taxon>Eukaryota</taxon>
        <taxon>Metazoa</taxon>
        <taxon>Spiralia</taxon>
        <taxon>Lophotrochozoa</taxon>
        <taxon>Bryozoa</taxon>
        <taxon>Gymnolaemata</taxon>
        <taxon>Cheilostomatida</taxon>
        <taxon>Flustrina</taxon>
        <taxon>Buguloidea</taxon>
        <taxon>Bugulidae</taxon>
        <taxon>Bugula</taxon>
    </lineage>
</organism>
<feature type="domain" description="G-protein coupled receptors family 1 profile" evidence="11">
    <location>
        <begin position="1"/>
        <end position="201"/>
    </location>
</feature>
<evidence type="ECO:0000256" key="8">
    <source>
        <dbReference type="RuleBase" id="RU000688"/>
    </source>
</evidence>
<keyword evidence="5 10" id="KW-0472">Membrane</keyword>
<dbReference type="GO" id="GO:0004930">
    <property type="term" value="F:G protein-coupled receptor activity"/>
    <property type="evidence" value="ECO:0007669"/>
    <property type="project" value="UniProtKB-KW"/>
</dbReference>
<dbReference type="InterPro" id="IPR017452">
    <property type="entry name" value="GPCR_Rhodpsn_7TM"/>
</dbReference>
<evidence type="ECO:0000256" key="3">
    <source>
        <dbReference type="ARBA" id="ARBA00022989"/>
    </source>
</evidence>
<keyword evidence="13" id="KW-1185">Reference proteome</keyword>
<dbReference type="AlphaFoldDB" id="A0A7J7ITI4"/>
<protein>
    <submittedName>
        <fullName evidence="12">OPN4</fullName>
    </submittedName>
</protein>
<dbReference type="Gene3D" id="1.20.1070.10">
    <property type="entry name" value="Rhodopsin 7-helix transmembrane proteins"/>
    <property type="match status" value="1"/>
</dbReference>
<evidence type="ECO:0000256" key="7">
    <source>
        <dbReference type="ARBA" id="ARBA00023224"/>
    </source>
</evidence>
<evidence type="ECO:0000256" key="10">
    <source>
        <dbReference type="SAM" id="Phobius"/>
    </source>
</evidence>
<feature type="transmembrane region" description="Helical" evidence="10">
    <location>
        <begin position="12"/>
        <end position="33"/>
    </location>
</feature>
<evidence type="ECO:0000256" key="1">
    <source>
        <dbReference type="ARBA" id="ARBA00004141"/>
    </source>
</evidence>
<evidence type="ECO:0000256" key="5">
    <source>
        <dbReference type="ARBA" id="ARBA00023136"/>
    </source>
</evidence>
<keyword evidence="4 8" id="KW-0297">G-protein coupled receptor</keyword>
<evidence type="ECO:0000256" key="4">
    <source>
        <dbReference type="ARBA" id="ARBA00023040"/>
    </source>
</evidence>
<sequence>MLIILGCVFHGVIMFWCGVTSIAHLAAIALERWYTMTHIQWSVANKYKVSKRVYLIIFFCWLFGFCWAISPVAGLQRYTEEGRVSCSLDWFNPSPGYKAFNLTMLVTVFFIPGLIMLTTNIIIFKVVSGSTIKKKDKTLLAREIELAKKMVYSKVFYLLAWAPYGIVSVWATVDWQTLPPYLLTLTGFFAKVSFTLNPLLYVGMNKKYRTEMCAMLFPWRPVDTPAAREDTPTSYSMEISKVSEDQTQSQGNHQIEEETEDE</sequence>
<gene>
    <name evidence="12" type="ORF">EB796_025160</name>
</gene>
<keyword evidence="3 10" id="KW-1133">Transmembrane helix</keyword>
<feature type="region of interest" description="Disordered" evidence="9">
    <location>
        <begin position="227"/>
        <end position="262"/>
    </location>
</feature>
<dbReference type="PROSITE" id="PS50262">
    <property type="entry name" value="G_PROTEIN_RECEP_F1_2"/>
    <property type="match status" value="1"/>
</dbReference>
<feature type="transmembrane region" description="Helical" evidence="10">
    <location>
        <begin position="155"/>
        <end position="173"/>
    </location>
</feature>
<feature type="transmembrane region" description="Helical" evidence="10">
    <location>
        <begin position="99"/>
        <end position="127"/>
    </location>
</feature>
<dbReference type="InterPro" id="IPR050125">
    <property type="entry name" value="GPCR_opsins"/>
</dbReference>
<keyword evidence="2 8" id="KW-0812">Transmembrane</keyword>
<dbReference type="InterPro" id="IPR000276">
    <property type="entry name" value="GPCR_Rhodpsn"/>
</dbReference>
<dbReference type="OrthoDB" id="9996086at2759"/>
<evidence type="ECO:0000313" key="12">
    <source>
        <dbReference type="EMBL" id="KAF6016528.1"/>
    </source>
</evidence>
<comment type="similarity">
    <text evidence="8">Belongs to the G-protein coupled receptor 1 family.</text>
</comment>
<reference evidence="12" key="1">
    <citation type="submission" date="2020-06" db="EMBL/GenBank/DDBJ databases">
        <title>Draft genome of Bugula neritina, a colonial animal packing powerful symbionts and potential medicines.</title>
        <authorList>
            <person name="Rayko M."/>
        </authorList>
    </citation>
    <scope>NUCLEOTIDE SEQUENCE [LARGE SCALE GENOMIC DNA]</scope>
    <source>
        <strain evidence="12">Kwan_BN1</strain>
    </source>
</reference>
<keyword evidence="6 8" id="KW-0675">Receptor</keyword>
<accession>A0A7J7ITI4</accession>
<dbReference type="EMBL" id="VXIV02003518">
    <property type="protein sequence ID" value="KAF6016528.1"/>
    <property type="molecule type" value="Genomic_DNA"/>
</dbReference>
<dbReference type="GO" id="GO:0016020">
    <property type="term" value="C:membrane"/>
    <property type="evidence" value="ECO:0007669"/>
    <property type="project" value="UniProtKB-SubCell"/>
</dbReference>
<dbReference type="Proteomes" id="UP000593567">
    <property type="component" value="Unassembled WGS sequence"/>
</dbReference>
<dbReference type="PRINTS" id="PR00237">
    <property type="entry name" value="GPCRRHODOPSN"/>
</dbReference>
<evidence type="ECO:0000259" key="11">
    <source>
        <dbReference type="PROSITE" id="PS50262"/>
    </source>
</evidence>
<dbReference type="PANTHER" id="PTHR24240">
    <property type="entry name" value="OPSIN"/>
    <property type="match status" value="1"/>
</dbReference>
<dbReference type="SUPFAM" id="SSF81321">
    <property type="entry name" value="Family A G protein-coupled receptor-like"/>
    <property type="match status" value="1"/>
</dbReference>
<evidence type="ECO:0000256" key="9">
    <source>
        <dbReference type="SAM" id="MobiDB-lite"/>
    </source>
</evidence>
<feature type="transmembrane region" description="Helical" evidence="10">
    <location>
        <begin position="53"/>
        <end position="73"/>
    </location>
</feature>
<evidence type="ECO:0000256" key="6">
    <source>
        <dbReference type="ARBA" id="ARBA00023170"/>
    </source>
</evidence>